<evidence type="ECO:0000313" key="3">
    <source>
        <dbReference type="Proteomes" id="UP001204579"/>
    </source>
</evidence>
<dbReference type="AlphaFoldDB" id="A0AAW5NA35"/>
<protein>
    <submittedName>
        <fullName evidence="2">Tetratricopeptide repeat protein</fullName>
    </submittedName>
</protein>
<proteinExistence type="predicted"/>
<sequence length="277" mass="31849">MIQQRISEWIQHPESLGEESLQELRALLERYPYFQTAWVLYLKNLYLLKDEAFREELRRGALYVADLGVLFYYIEGDRFVIQKHAEERPASDVSDRTLDLIDRFLSESTEPLQTPKEIPLTMEVNLDYTSVLMNSEDGTSADGTETPQLRGQELIDSFIARDRAGDVSAAQQEISRTPDEDAEILPDAPSGEGKEPASEDMDTPDEGEATEVSETADEDEDESYFTETLAKIYIKQQRYDKALEIIKKLNLKYPKKNIYFADQIRFLEKLIINAKSK</sequence>
<name>A0AAW5NA35_9BACT</name>
<feature type="compositionally biased region" description="Acidic residues" evidence="1">
    <location>
        <begin position="198"/>
        <end position="222"/>
    </location>
</feature>
<reference evidence="2 3" key="1">
    <citation type="submission" date="2022-08" db="EMBL/GenBank/DDBJ databases">
        <authorList>
            <person name="Zeman M."/>
            <person name="Kubasova T."/>
        </authorList>
    </citation>
    <scope>NUCLEOTIDE SEQUENCE [LARGE SCALE GENOMIC DNA]</scope>
    <source>
        <strain evidence="2 3">ET62</strain>
    </source>
</reference>
<dbReference type="GeneID" id="82442502"/>
<gene>
    <name evidence="2" type="ORF">NW209_10780</name>
</gene>
<evidence type="ECO:0000256" key="1">
    <source>
        <dbReference type="SAM" id="MobiDB-lite"/>
    </source>
</evidence>
<dbReference type="RefSeq" id="WP_018709984.1">
    <property type="nucleotide sequence ID" value="NZ_CALULB010000008.1"/>
</dbReference>
<dbReference type="Proteomes" id="UP001204579">
    <property type="component" value="Unassembled WGS sequence"/>
</dbReference>
<evidence type="ECO:0000313" key="2">
    <source>
        <dbReference type="EMBL" id="MCR8874494.1"/>
    </source>
</evidence>
<comment type="caution">
    <text evidence="2">The sequence shown here is derived from an EMBL/GenBank/DDBJ whole genome shotgun (WGS) entry which is preliminary data.</text>
</comment>
<keyword evidence="3" id="KW-1185">Reference proteome</keyword>
<organism evidence="2 3">
    <name type="scientific">Phocaeicola barnesiae</name>
    <dbReference type="NCBI Taxonomy" id="376804"/>
    <lineage>
        <taxon>Bacteria</taxon>
        <taxon>Pseudomonadati</taxon>
        <taxon>Bacteroidota</taxon>
        <taxon>Bacteroidia</taxon>
        <taxon>Bacteroidales</taxon>
        <taxon>Bacteroidaceae</taxon>
        <taxon>Phocaeicola</taxon>
    </lineage>
</organism>
<accession>A0AAW5NA35</accession>
<feature type="region of interest" description="Disordered" evidence="1">
    <location>
        <begin position="166"/>
        <end position="222"/>
    </location>
</feature>
<dbReference type="EMBL" id="JANRHJ010000011">
    <property type="protein sequence ID" value="MCR8874494.1"/>
    <property type="molecule type" value="Genomic_DNA"/>
</dbReference>